<dbReference type="Gene3D" id="3.40.50.360">
    <property type="match status" value="1"/>
</dbReference>
<sequence>MSGVMKNALDWLSRPYRNSPIKGKAVLTFTASSAYTGGVRAQAQLNETISAVEAIRVAFPQIAVALSHTKISNGVFNDEKTIEFMLEGVGSLMDLIEKI</sequence>
<reference evidence="2 3" key="1">
    <citation type="submission" date="2020-04" db="EMBL/GenBank/DDBJ databases">
        <authorList>
            <person name="De Canck E."/>
        </authorList>
    </citation>
    <scope>NUCLEOTIDE SEQUENCE [LARGE SCALE GENOMIC DNA]</scope>
    <source>
        <strain evidence="2 3">LMG 27177</strain>
    </source>
</reference>
<evidence type="ECO:0000313" key="3">
    <source>
        <dbReference type="Proteomes" id="UP000494252"/>
    </source>
</evidence>
<accession>A0A6J5GFG3</accession>
<name>A0A6J5GFG3_9BURK</name>
<dbReference type="SUPFAM" id="SSF52218">
    <property type="entry name" value="Flavoproteins"/>
    <property type="match status" value="1"/>
</dbReference>
<dbReference type="AlphaFoldDB" id="A0A6J5GFG3"/>
<dbReference type="EMBL" id="CADIKI010000011">
    <property type="protein sequence ID" value="CAB3795857.1"/>
    <property type="molecule type" value="Genomic_DNA"/>
</dbReference>
<dbReference type="InterPro" id="IPR005025">
    <property type="entry name" value="FMN_Rdtase-like_dom"/>
</dbReference>
<keyword evidence="3" id="KW-1185">Reference proteome</keyword>
<protein>
    <recommendedName>
        <fullName evidence="1">NADPH-dependent FMN reductase-like domain-containing protein</fullName>
    </recommendedName>
</protein>
<organism evidence="2 3">
    <name type="scientific">Paraburkholderia fynbosensis</name>
    <dbReference type="NCBI Taxonomy" id="1200993"/>
    <lineage>
        <taxon>Bacteria</taxon>
        <taxon>Pseudomonadati</taxon>
        <taxon>Pseudomonadota</taxon>
        <taxon>Betaproteobacteria</taxon>
        <taxon>Burkholderiales</taxon>
        <taxon>Burkholderiaceae</taxon>
        <taxon>Paraburkholderia</taxon>
    </lineage>
</organism>
<dbReference type="GO" id="GO:0016491">
    <property type="term" value="F:oxidoreductase activity"/>
    <property type="evidence" value="ECO:0007669"/>
    <property type="project" value="InterPro"/>
</dbReference>
<evidence type="ECO:0000313" key="2">
    <source>
        <dbReference type="EMBL" id="CAB3795857.1"/>
    </source>
</evidence>
<proteinExistence type="predicted"/>
<dbReference type="Pfam" id="PF03358">
    <property type="entry name" value="FMN_red"/>
    <property type="match status" value="1"/>
</dbReference>
<evidence type="ECO:0000259" key="1">
    <source>
        <dbReference type="Pfam" id="PF03358"/>
    </source>
</evidence>
<gene>
    <name evidence="2" type="ORF">LMG27177_03981</name>
</gene>
<feature type="domain" description="NADPH-dependent FMN reductase-like" evidence="1">
    <location>
        <begin position="1"/>
        <end position="65"/>
    </location>
</feature>
<dbReference type="InterPro" id="IPR029039">
    <property type="entry name" value="Flavoprotein-like_sf"/>
</dbReference>
<dbReference type="Proteomes" id="UP000494252">
    <property type="component" value="Unassembled WGS sequence"/>
</dbReference>